<accession>A0A0J7JX58</accession>
<dbReference type="InterPro" id="IPR000477">
    <property type="entry name" value="RT_dom"/>
</dbReference>
<protein>
    <submittedName>
        <fullName evidence="3">Reverse transcriptase</fullName>
    </submittedName>
</protein>
<dbReference type="PROSITE" id="PS50878">
    <property type="entry name" value="RT_POL"/>
    <property type="match status" value="1"/>
</dbReference>
<feature type="chain" id="PRO_5005290113" evidence="1">
    <location>
        <begin position="17"/>
        <end position="289"/>
    </location>
</feature>
<proteinExistence type="predicted"/>
<keyword evidence="3" id="KW-0695">RNA-directed DNA polymerase</keyword>
<evidence type="ECO:0000259" key="2">
    <source>
        <dbReference type="PROSITE" id="PS50878"/>
    </source>
</evidence>
<feature type="domain" description="Reverse transcriptase" evidence="2">
    <location>
        <begin position="1"/>
        <end position="96"/>
    </location>
</feature>
<organism evidence="3 4">
    <name type="scientific">Lasius niger</name>
    <name type="common">Black garden ant</name>
    <dbReference type="NCBI Taxonomy" id="67767"/>
    <lineage>
        <taxon>Eukaryota</taxon>
        <taxon>Metazoa</taxon>
        <taxon>Ecdysozoa</taxon>
        <taxon>Arthropoda</taxon>
        <taxon>Hexapoda</taxon>
        <taxon>Insecta</taxon>
        <taxon>Pterygota</taxon>
        <taxon>Neoptera</taxon>
        <taxon>Endopterygota</taxon>
        <taxon>Hymenoptera</taxon>
        <taxon>Apocrita</taxon>
        <taxon>Aculeata</taxon>
        <taxon>Formicoidea</taxon>
        <taxon>Formicidae</taxon>
        <taxon>Formicinae</taxon>
        <taxon>Lasius</taxon>
        <taxon>Lasius</taxon>
    </lineage>
</organism>
<keyword evidence="4" id="KW-1185">Reference proteome</keyword>
<dbReference type="EMBL" id="LBMM01024882">
    <property type="protein sequence ID" value="KMQ82501.1"/>
    <property type="molecule type" value="Genomic_DNA"/>
</dbReference>
<reference evidence="3 4" key="1">
    <citation type="submission" date="2015-04" db="EMBL/GenBank/DDBJ databases">
        <title>Lasius niger genome sequencing.</title>
        <authorList>
            <person name="Konorov E.A."/>
            <person name="Nikitin M.A."/>
            <person name="Kirill M.V."/>
            <person name="Chang P."/>
        </authorList>
    </citation>
    <scope>NUCLEOTIDE SEQUENCE [LARGE SCALE GENOMIC DNA]</scope>
    <source>
        <tissue evidence="3">Whole</tissue>
    </source>
</reference>
<feature type="signal peptide" evidence="1">
    <location>
        <begin position="1"/>
        <end position="16"/>
    </location>
</feature>
<dbReference type="GO" id="GO:0003964">
    <property type="term" value="F:RNA-directed DNA polymerase activity"/>
    <property type="evidence" value="ECO:0007669"/>
    <property type="project" value="UniProtKB-KW"/>
</dbReference>
<keyword evidence="1" id="KW-0732">Signal</keyword>
<keyword evidence="3" id="KW-0548">Nucleotidyltransferase</keyword>
<evidence type="ECO:0000313" key="4">
    <source>
        <dbReference type="Proteomes" id="UP000036403"/>
    </source>
</evidence>
<keyword evidence="3" id="KW-0808">Transferase</keyword>
<feature type="non-terminal residue" evidence="3">
    <location>
        <position position="289"/>
    </location>
</feature>
<evidence type="ECO:0000313" key="3">
    <source>
        <dbReference type="EMBL" id="KMQ82501.1"/>
    </source>
</evidence>
<dbReference type="Proteomes" id="UP000036403">
    <property type="component" value="Unassembled WGS sequence"/>
</dbReference>
<name>A0A0J7JX58_LASNI</name>
<evidence type="ECO:0000256" key="1">
    <source>
        <dbReference type="SAM" id="SignalP"/>
    </source>
</evidence>
<sequence length="289" mass="32172">MLRGALLTGLNVVCYADDTLVMARGGNWEETIRLARVGVAHVVGRIRALGLKVALHKTEAVFFTGPRRRKPPQAHITVEGVHIGIRPHIKYLGLYLDSRWCFKEHFCRMAPRIGAAVNSFGRLMPNIGGPGDWIRRLYMGVVGSMILYGAPVWVKDLAASRGSKMLLQGLQRRLAIRVIRGYRTTSAEAACVVSGSIPWELLAEAHASMYQRRIALRQQGITPTPSAAKAERHQSRQLAIEKWKGRLANPRAGHEAVGAIQPILEDWLDRRHGRLTFRLVQVLTGHGCF</sequence>
<dbReference type="AlphaFoldDB" id="A0A0J7JX58"/>
<dbReference type="PaxDb" id="67767-A0A0J7JX58"/>
<gene>
    <name evidence="3" type="ORF">RF55_22722</name>
</gene>
<comment type="caution">
    <text evidence="3">The sequence shown here is derived from an EMBL/GenBank/DDBJ whole genome shotgun (WGS) entry which is preliminary data.</text>
</comment>
<dbReference type="OrthoDB" id="7698238at2759"/>